<accession>A0A5B8VPR1</accession>
<evidence type="ECO:0000313" key="4">
    <source>
        <dbReference type="Proteomes" id="UP000321291"/>
    </source>
</evidence>
<protein>
    <recommendedName>
        <fullName evidence="5">Transmembrane protein</fullName>
    </recommendedName>
</protein>
<dbReference type="EMBL" id="CP042434">
    <property type="protein sequence ID" value="QEC73614.1"/>
    <property type="molecule type" value="Genomic_DNA"/>
</dbReference>
<evidence type="ECO:0000313" key="3">
    <source>
        <dbReference type="EMBL" id="QEC73614.1"/>
    </source>
</evidence>
<dbReference type="KEGG" id="agi:FSB73_20040"/>
<evidence type="ECO:0000256" key="2">
    <source>
        <dbReference type="SAM" id="Phobius"/>
    </source>
</evidence>
<dbReference type="AlphaFoldDB" id="A0A5B8VPR1"/>
<feature type="region of interest" description="Disordered" evidence="1">
    <location>
        <begin position="78"/>
        <end position="104"/>
    </location>
</feature>
<name>A0A5B8VPR1_9BACT</name>
<organism evidence="3 4">
    <name type="scientific">Arachidicoccus ginsenosidivorans</name>
    <dbReference type="NCBI Taxonomy" id="496057"/>
    <lineage>
        <taxon>Bacteria</taxon>
        <taxon>Pseudomonadati</taxon>
        <taxon>Bacteroidota</taxon>
        <taxon>Chitinophagia</taxon>
        <taxon>Chitinophagales</taxon>
        <taxon>Chitinophagaceae</taxon>
        <taxon>Arachidicoccus</taxon>
    </lineage>
</organism>
<keyword evidence="2" id="KW-0812">Transmembrane</keyword>
<gene>
    <name evidence="3" type="ORF">FSB73_20040</name>
</gene>
<keyword evidence="4" id="KW-1185">Reference proteome</keyword>
<dbReference type="Proteomes" id="UP000321291">
    <property type="component" value="Chromosome"/>
</dbReference>
<evidence type="ECO:0008006" key="5">
    <source>
        <dbReference type="Google" id="ProtNLM"/>
    </source>
</evidence>
<keyword evidence="2" id="KW-0472">Membrane</keyword>
<keyword evidence="2" id="KW-1133">Transmembrane helix</keyword>
<evidence type="ECO:0000256" key="1">
    <source>
        <dbReference type="SAM" id="MobiDB-lite"/>
    </source>
</evidence>
<dbReference type="RefSeq" id="WP_146786350.1">
    <property type="nucleotide sequence ID" value="NZ_CP042434.1"/>
</dbReference>
<sequence>MTIKGFQIEGQRKIIVAIASISQPWQTIIFSNYFEKKDKGAQLLQLFFIIFITLKIMMRLFDLKSVNFLIQNLKVSNQQAGSTNGKISAYPNPLLGPNQVNSSF</sequence>
<reference evidence="3 4" key="1">
    <citation type="journal article" date="2017" name="Int. J. Syst. Evol. Microbiol.">
        <title>Arachidicoccus ginsenosidivorans sp. nov., with ginsenoside-converting activity isolated from ginseng cultivating soil.</title>
        <authorList>
            <person name="Siddiqi M.Z."/>
            <person name="Aslam Z."/>
            <person name="Im W.T."/>
        </authorList>
    </citation>
    <scope>NUCLEOTIDE SEQUENCE [LARGE SCALE GENOMIC DNA]</scope>
    <source>
        <strain evidence="3 4">Gsoil 809</strain>
    </source>
</reference>
<feature type="transmembrane region" description="Helical" evidence="2">
    <location>
        <begin position="40"/>
        <end position="58"/>
    </location>
</feature>
<proteinExistence type="predicted"/>